<dbReference type="PRINTS" id="PR00085">
    <property type="entry name" value="THFDHDRGNASE"/>
</dbReference>
<evidence type="ECO:0000256" key="5">
    <source>
        <dbReference type="ARBA" id="ARBA00022755"/>
    </source>
</evidence>
<accession>A0A1T5BTX7</accession>
<dbReference type="Gene3D" id="3.40.50.10860">
    <property type="entry name" value="Leucine Dehydrogenase, chain A, domain 1"/>
    <property type="match status" value="1"/>
</dbReference>
<keyword evidence="9 12" id="KW-0368">Histidine biosynthesis</keyword>
<dbReference type="EC" id="1.5.1.5" evidence="12"/>
<feature type="binding site" evidence="12">
    <location>
        <begin position="165"/>
        <end position="167"/>
    </location>
    <ligand>
        <name>NADP(+)</name>
        <dbReference type="ChEBI" id="CHEBI:58349"/>
    </ligand>
</feature>
<dbReference type="SUPFAM" id="SSF53223">
    <property type="entry name" value="Aminoacid dehydrogenase-like, N-terminal domain"/>
    <property type="match status" value="1"/>
</dbReference>
<sequence>MGEIIKGKPVADSITEELIQEVELLSVRGITPKLAIVRVGARGDDLAYEKGALTKCKKVGIETQVVELAADITQDDFIAKLQELNNDASVNGMLIFRPLPQQLDESVIKYIISPEKDVDCFSPVNVGKMTEGDETGFPPCTPTAVMEILKFYDVDVKGKDVTVVGASMVVGKPVSILLLNEFATVTTCHIFTKDSAKMTKEADVVVVGVGVPRLVKENWVREGAVVIDVGINVDKDGNMCGDTDFDNIVDKAAMITPVPGGVGSVTTSILAKHVIKACKQQNHVNSKEIEAVMN</sequence>
<feature type="domain" description="Tetrahydrofolate dehydrogenase/cyclohydrolase catalytic" evidence="13">
    <location>
        <begin position="5"/>
        <end position="119"/>
    </location>
</feature>
<keyword evidence="4 12" id="KW-0028">Amino-acid biosynthesis</keyword>
<dbReference type="GO" id="GO:0035999">
    <property type="term" value="P:tetrahydrofolate interconversion"/>
    <property type="evidence" value="ECO:0007669"/>
    <property type="project" value="UniProtKB-UniRule"/>
</dbReference>
<feature type="binding site" evidence="12">
    <location>
        <position position="190"/>
    </location>
    <ligand>
        <name>NADP(+)</name>
        <dbReference type="ChEBI" id="CHEBI:58349"/>
    </ligand>
</feature>
<evidence type="ECO:0000256" key="6">
    <source>
        <dbReference type="ARBA" id="ARBA00022801"/>
    </source>
</evidence>
<evidence type="ECO:0000256" key="4">
    <source>
        <dbReference type="ARBA" id="ARBA00022605"/>
    </source>
</evidence>
<comment type="catalytic activity">
    <reaction evidence="12">
        <text>(6R)-5,10-methenyltetrahydrofolate + H2O = (6R)-10-formyltetrahydrofolate + H(+)</text>
        <dbReference type="Rhea" id="RHEA:23700"/>
        <dbReference type="ChEBI" id="CHEBI:15377"/>
        <dbReference type="ChEBI" id="CHEBI:15378"/>
        <dbReference type="ChEBI" id="CHEBI:57455"/>
        <dbReference type="ChEBI" id="CHEBI:195366"/>
        <dbReference type="EC" id="3.5.4.9"/>
    </reaction>
</comment>
<dbReference type="RefSeq" id="WP_079589680.1">
    <property type="nucleotide sequence ID" value="NZ_FUYN01000003.1"/>
</dbReference>
<evidence type="ECO:0000256" key="7">
    <source>
        <dbReference type="ARBA" id="ARBA00022857"/>
    </source>
</evidence>
<dbReference type="EMBL" id="FUYN01000003">
    <property type="protein sequence ID" value="SKB50617.1"/>
    <property type="molecule type" value="Genomic_DNA"/>
</dbReference>
<evidence type="ECO:0000256" key="12">
    <source>
        <dbReference type="HAMAP-Rule" id="MF_01576"/>
    </source>
</evidence>
<dbReference type="PANTHER" id="PTHR48099">
    <property type="entry name" value="C-1-TETRAHYDROFOLATE SYNTHASE, CYTOPLASMIC-RELATED"/>
    <property type="match status" value="1"/>
</dbReference>
<keyword evidence="8 12" id="KW-0560">Oxidoreductase</keyword>
<dbReference type="GO" id="GO:0000105">
    <property type="term" value="P:L-histidine biosynthetic process"/>
    <property type="evidence" value="ECO:0007669"/>
    <property type="project" value="UniProtKB-KW"/>
</dbReference>
<dbReference type="SUPFAM" id="SSF51735">
    <property type="entry name" value="NAD(P)-binding Rossmann-fold domains"/>
    <property type="match status" value="1"/>
</dbReference>
<protein>
    <recommendedName>
        <fullName evidence="12">Bifunctional protein FolD</fullName>
    </recommendedName>
    <domain>
        <recommendedName>
            <fullName evidence="12">Methylenetetrahydrofolate dehydrogenase</fullName>
            <ecNumber evidence="12">1.5.1.5</ecNumber>
        </recommendedName>
    </domain>
    <domain>
        <recommendedName>
            <fullName evidence="12">Methenyltetrahydrofolate cyclohydrolase</fullName>
            <ecNumber evidence="12">3.5.4.9</ecNumber>
        </recommendedName>
    </domain>
</protein>
<dbReference type="InterPro" id="IPR000672">
    <property type="entry name" value="THF_DH/CycHdrlase"/>
</dbReference>
<dbReference type="GO" id="GO:0009086">
    <property type="term" value="P:methionine biosynthetic process"/>
    <property type="evidence" value="ECO:0007669"/>
    <property type="project" value="UniProtKB-KW"/>
</dbReference>
<evidence type="ECO:0000256" key="9">
    <source>
        <dbReference type="ARBA" id="ARBA00023102"/>
    </source>
</evidence>
<dbReference type="InterPro" id="IPR020630">
    <property type="entry name" value="THF_DH/CycHdrlase_cat_dom"/>
</dbReference>
<dbReference type="Gene3D" id="3.40.50.720">
    <property type="entry name" value="NAD(P)-binding Rossmann-like Domain"/>
    <property type="match status" value="1"/>
</dbReference>
<dbReference type="EC" id="3.5.4.9" evidence="12"/>
<reference evidence="16" key="1">
    <citation type="submission" date="2017-02" db="EMBL/GenBank/DDBJ databases">
        <authorList>
            <person name="Varghese N."/>
            <person name="Submissions S."/>
        </authorList>
    </citation>
    <scope>NUCLEOTIDE SEQUENCE [LARGE SCALE GENOMIC DNA]</scope>
    <source>
        <strain evidence="16">ATCC 35199</strain>
    </source>
</reference>
<dbReference type="GO" id="GO:0004488">
    <property type="term" value="F:methylenetetrahydrofolate dehydrogenase (NADP+) activity"/>
    <property type="evidence" value="ECO:0007669"/>
    <property type="project" value="UniProtKB-UniRule"/>
</dbReference>
<keyword evidence="3 12" id="KW-0554">One-carbon metabolism</keyword>
<dbReference type="FunFam" id="3.40.50.720:FF:000094">
    <property type="entry name" value="Bifunctional protein FolD"/>
    <property type="match status" value="1"/>
</dbReference>
<keyword evidence="5 12" id="KW-0658">Purine biosynthesis</keyword>
<feature type="domain" description="Tetrahydrofolate dehydrogenase/cyclohydrolase NAD(P)-binding" evidence="14">
    <location>
        <begin position="139"/>
        <end position="281"/>
    </location>
</feature>
<evidence type="ECO:0000256" key="11">
    <source>
        <dbReference type="ARBA" id="ARBA00023268"/>
    </source>
</evidence>
<evidence type="ECO:0000256" key="3">
    <source>
        <dbReference type="ARBA" id="ARBA00022563"/>
    </source>
</evidence>
<evidence type="ECO:0000256" key="10">
    <source>
        <dbReference type="ARBA" id="ARBA00023167"/>
    </source>
</evidence>
<organism evidence="15 16">
    <name type="scientific">Acetoanaerobium noterae</name>
    <dbReference type="NCBI Taxonomy" id="745369"/>
    <lineage>
        <taxon>Bacteria</taxon>
        <taxon>Bacillati</taxon>
        <taxon>Bacillota</taxon>
        <taxon>Clostridia</taxon>
        <taxon>Peptostreptococcales</taxon>
        <taxon>Filifactoraceae</taxon>
        <taxon>Acetoanaerobium</taxon>
    </lineage>
</organism>
<evidence type="ECO:0000313" key="16">
    <source>
        <dbReference type="Proteomes" id="UP000243406"/>
    </source>
</evidence>
<comment type="similarity">
    <text evidence="12">Belongs to the tetrahydrofolate dehydrogenase/cyclohydrolase family.</text>
</comment>
<keyword evidence="6 12" id="KW-0378">Hydrolase</keyword>
<dbReference type="AlphaFoldDB" id="A0A1T5BTX7"/>
<dbReference type="Pfam" id="PF02882">
    <property type="entry name" value="THF_DHG_CYH_C"/>
    <property type="match status" value="1"/>
</dbReference>
<keyword evidence="11 12" id="KW-0511">Multifunctional enzyme</keyword>
<dbReference type="InterPro" id="IPR046346">
    <property type="entry name" value="Aminoacid_DH-like_N_sf"/>
</dbReference>
<dbReference type="Proteomes" id="UP000243406">
    <property type="component" value="Unassembled WGS sequence"/>
</dbReference>
<proteinExistence type="inferred from homology"/>
<evidence type="ECO:0000256" key="8">
    <source>
        <dbReference type="ARBA" id="ARBA00023002"/>
    </source>
</evidence>
<dbReference type="FunFam" id="3.40.50.10860:FF:000005">
    <property type="entry name" value="C-1-tetrahydrofolate synthase, cytoplasmic, putative"/>
    <property type="match status" value="1"/>
</dbReference>
<dbReference type="GO" id="GO:0006164">
    <property type="term" value="P:purine nucleotide biosynthetic process"/>
    <property type="evidence" value="ECO:0007669"/>
    <property type="project" value="UniProtKB-KW"/>
</dbReference>
<gene>
    <name evidence="12" type="primary">folD</name>
    <name evidence="15" type="ORF">SAMN02745120_1862</name>
</gene>
<comment type="pathway">
    <text evidence="1 12">One-carbon metabolism; tetrahydrofolate interconversion.</text>
</comment>
<evidence type="ECO:0000256" key="1">
    <source>
        <dbReference type="ARBA" id="ARBA00004777"/>
    </source>
</evidence>
<evidence type="ECO:0000259" key="14">
    <source>
        <dbReference type="Pfam" id="PF02882"/>
    </source>
</evidence>
<keyword evidence="16" id="KW-1185">Reference proteome</keyword>
<evidence type="ECO:0000256" key="2">
    <source>
        <dbReference type="ARBA" id="ARBA00011738"/>
    </source>
</evidence>
<comment type="subunit">
    <text evidence="2 12">Homodimer.</text>
</comment>
<evidence type="ECO:0000313" key="15">
    <source>
        <dbReference type="EMBL" id="SKB50617.1"/>
    </source>
</evidence>
<dbReference type="GO" id="GO:0004477">
    <property type="term" value="F:methenyltetrahydrofolate cyclohydrolase activity"/>
    <property type="evidence" value="ECO:0007669"/>
    <property type="project" value="UniProtKB-UniRule"/>
</dbReference>
<comment type="catalytic activity">
    <reaction evidence="12">
        <text>(6R)-5,10-methylene-5,6,7,8-tetrahydrofolate + NADP(+) = (6R)-5,10-methenyltetrahydrofolate + NADPH</text>
        <dbReference type="Rhea" id="RHEA:22812"/>
        <dbReference type="ChEBI" id="CHEBI:15636"/>
        <dbReference type="ChEBI" id="CHEBI:57455"/>
        <dbReference type="ChEBI" id="CHEBI:57783"/>
        <dbReference type="ChEBI" id="CHEBI:58349"/>
        <dbReference type="EC" id="1.5.1.5"/>
    </reaction>
</comment>
<evidence type="ECO:0000259" key="13">
    <source>
        <dbReference type="Pfam" id="PF00763"/>
    </source>
</evidence>
<keyword evidence="7 12" id="KW-0521">NADP</keyword>
<dbReference type="GO" id="GO:0005829">
    <property type="term" value="C:cytosol"/>
    <property type="evidence" value="ECO:0007669"/>
    <property type="project" value="TreeGrafter"/>
</dbReference>
<feature type="binding site" evidence="12">
    <location>
        <position position="231"/>
    </location>
    <ligand>
        <name>NADP(+)</name>
        <dbReference type="ChEBI" id="CHEBI:58349"/>
    </ligand>
</feature>
<dbReference type="OrthoDB" id="9803580at2"/>
<dbReference type="CDD" id="cd01080">
    <property type="entry name" value="NAD_bind_m-THF_DH_Cyclohyd"/>
    <property type="match status" value="1"/>
</dbReference>
<dbReference type="HAMAP" id="MF_01576">
    <property type="entry name" value="THF_DHG_CYH"/>
    <property type="match status" value="1"/>
</dbReference>
<dbReference type="UniPathway" id="UPA00193"/>
<dbReference type="Pfam" id="PF00763">
    <property type="entry name" value="THF_DHG_CYH"/>
    <property type="match status" value="1"/>
</dbReference>
<dbReference type="InterPro" id="IPR020631">
    <property type="entry name" value="THF_DH/CycHdrlase_NAD-bd_dom"/>
</dbReference>
<keyword evidence="10 12" id="KW-0486">Methionine biosynthesis</keyword>
<comment type="function">
    <text evidence="12">Catalyzes the oxidation of 5,10-methylenetetrahydrofolate to 5,10-methenyltetrahydrofolate and then the hydrolysis of 5,10-methenyltetrahydrofolate to 10-formyltetrahydrofolate.</text>
</comment>
<dbReference type="PANTHER" id="PTHR48099:SF5">
    <property type="entry name" value="C-1-TETRAHYDROFOLATE SYNTHASE, CYTOPLASMIC"/>
    <property type="match status" value="1"/>
</dbReference>
<name>A0A1T5BTX7_9FIRM</name>
<dbReference type="InterPro" id="IPR036291">
    <property type="entry name" value="NAD(P)-bd_dom_sf"/>
</dbReference>